<name>A0A8K0H089_9ROSA</name>
<reference evidence="2" key="1">
    <citation type="submission" date="2020-03" db="EMBL/GenBank/DDBJ databases">
        <title>A high-quality chromosome-level genome assembly of a woody plant with both climbing and erect habits, Rhamnella rubrinervis.</title>
        <authorList>
            <person name="Lu Z."/>
            <person name="Yang Y."/>
            <person name="Zhu X."/>
            <person name="Sun Y."/>
        </authorList>
    </citation>
    <scope>NUCLEOTIDE SEQUENCE</scope>
    <source>
        <strain evidence="2">BYM</strain>
        <tissue evidence="2">Leaf</tissue>
    </source>
</reference>
<protein>
    <submittedName>
        <fullName evidence="2">Uncharacterized protein</fullName>
    </submittedName>
</protein>
<feature type="region of interest" description="Disordered" evidence="1">
    <location>
        <begin position="158"/>
        <end position="179"/>
    </location>
</feature>
<dbReference type="Proteomes" id="UP000796880">
    <property type="component" value="Unassembled WGS sequence"/>
</dbReference>
<organism evidence="2 3">
    <name type="scientific">Rhamnella rubrinervis</name>
    <dbReference type="NCBI Taxonomy" id="2594499"/>
    <lineage>
        <taxon>Eukaryota</taxon>
        <taxon>Viridiplantae</taxon>
        <taxon>Streptophyta</taxon>
        <taxon>Embryophyta</taxon>
        <taxon>Tracheophyta</taxon>
        <taxon>Spermatophyta</taxon>
        <taxon>Magnoliopsida</taxon>
        <taxon>eudicotyledons</taxon>
        <taxon>Gunneridae</taxon>
        <taxon>Pentapetalae</taxon>
        <taxon>rosids</taxon>
        <taxon>fabids</taxon>
        <taxon>Rosales</taxon>
        <taxon>Rhamnaceae</taxon>
        <taxon>rhamnoid group</taxon>
        <taxon>Rhamneae</taxon>
        <taxon>Rhamnella</taxon>
    </lineage>
</organism>
<accession>A0A8K0H089</accession>
<evidence type="ECO:0000313" key="3">
    <source>
        <dbReference type="Proteomes" id="UP000796880"/>
    </source>
</evidence>
<proteinExistence type="predicted"/>
<sequence>MVGVYSSRRANLNEENFPYAYDSHTYSAIAHRVSSPSALYKSFPFPRLLIAYLPSSSFSNRSPKPSSMTSLLAFTRLRLRLGSPMLILVLLSTGLSKRMRLILDAKSEEEGEEEELAPLWPLSGASTLVGESSGARRGILKIGGEEVSGDEVGLEGLTEEAEPDEQSNIGERGEPEGEEIVSHDEEAIDLIKVPEEDVVPSQPRASEIAITIPTFYCGLRVPFPPSVRKFLHEISIHPVHLFPSAWQTVLGTYIHWRRENKEEPIVDSLRMTFSLRVLGTLRHYYVYKYKKFNNVAEGLSSPKSWARRLKVQCGMKKSVFSPEHMTAYGLWTDPEAEEEDLKLGAAEKEIQEPKNDYENQLIIRFKPMKEALKVVEPSFMVERLDEVNLESLYPAVIAKVSGASPLDTTPEV</sequence>
<evidence type="ECO:0000313" key="2">
    <source>
        <dbReference type="EMBL" id="KAF3443327.1"/>
    </source>
</evidence>
<evidence type="ECO:0000256" key="1">
    <source>
        <dbReference type="SAM" id="MobiDB-lite"/>
    </source>
</evidence>
<gene>
    <name evidence="2" type="ORF">FNV43_RR13009</name>
</gene>
<dbReference type="EMBL" id="VOIH02000006">
    <property type="protein sequence ID" value="KAF3443327.1"/>
    <property type="molecule type" value="Genomic_DNA"/>
</dbReference>
<keyword evidence="3" id="KW-1185">Reference proteome</keyword>
<comment type="caution">
    <text evidence="2">The sequence shown here is derived from an EMBL/GenBank/DDBJ whole genome shotgun (WGS) entry which is preliminary data.</text>
</comment>
<dbReference type="AlphaFoldDB" id="A0A8K0H089"/>